<keyword evidence="3" id="KW-1185">Reference proteome</keyword>
<proteinExistence type="predicted"/>
<name>A0A1H8T3U8_9RHOB</name>
<gene>
    <name evidence="2" type="ORF">SAMN04490248_11426</name>
</gene>
<dbReference type="Proteomes" id="UP000198893">
    <property type="component" value="Unassembled WGS sequence"/>
</dbReference>
<dbReference type="Pfam" id="PF18735">
    <property type="entry name" value="HEPN_RiboL-PSP"/>
    <property type="match status" value="1"/>
</dbReference>
<organism evidence="2 3">
    <name type="scientific">Salinihabitans flavidus</name>
    <dbReference type="NCBI Taxonomy" id="569882"/>
    <lineage>
        <taxon>Bacteria</taxon>
        <taxon>Pseudomonadati</taxon>
        <taxon>Pseudomonadota</taxon>
        <taxon>Alphaproteobacteria</taxon>
        <taxon>Rhodobacterales</taxon>
        <taxon>Roseobacteraceae</taxon>
        <taxon>Salinihabitans</taxon>
    </lineage>
</organism>
<reference evidence="2 3" key="1">
    <citation type="submission" date="2016-10" db="EMBL/GenBank/DDBJ databases">
        <authorList>
            <person name="de Groot N.N."/>
        </authorList>
    </citation>
    <scope>NUCLEOTIDE SEQUENCE [LARGE SCALE GENOMIC DNA]</scope>
    <source>
        <strain evidence="2 3">DSM 27842</strain>
    </source>
</reference>
<dbReference type="InterPro" id="IPR041519">
    <property type="entry name" value="HEPN_RiboL-PSP"/>
</dbReference>
<protein>
    <recommendedName>
        <fullName evidence="1">RiboL-PSP-HEPN domain-containing protein</fullName>
    </recommendedName>
</protein>
<evidence type="ECO:0000313" key="2">
    <source>
        <dbReference type="EMBL" id="SEO85485.1"/>
    </source>
</evidence>
<accession>A0A1H8T3U8</accession>
<sequence length="225" mass="26130">MDFDRVLANREVREGRHARPYLNFRESADQCIAAGRDIVKNGGPSSHLKLLERSVVITFVTHVEVYFRDMLDAIFRHCDPDYFLPLLKHIHQSKYSIEDLLFIYRKQIHPLELVSSDMSFQNAEKFEKVFSKFLGGSLWNAAINTKIRIKDKPETAYSFEPEYLEGLKRVFELRHELVHNPKNTPHLTEDVLVDIENADGLILAVDCVLSQMLHDHRDPAIDSNR</sequence>
<feature type="domain" description="RiboL-PSP-HEPN" evidence="1">
    <location>
        <begin position="44"/>
        <end position="194"/>
    </location>
</feature>
<dbReference type="EMBL" id="FODS01000014">
    <property type="protein sequence ID" value="SEO85485.1"/>
    <property type="molecule type" value="Genomic_DNA"/>
</dbReference>
<dbReference type="AlphaFoldDB" id="A0A1H8T3U8"/>
<evidence type="ECO:0000259" key="1">
    <source>
        <dbReference type="Pfam" id="PF18735"/>
    </source>
</evidence>
<evidence type="ECO:0000313" key="3">
    <source>
        <dbReference type="Proteomes" id="UP000198893"/>
    </source>
</evidence>